<dbReference type="EMBL" id="NOWC01000040">
    <property type="protein sequence ID" value="OZS72326.1"/>
    <property type="molecule type" value="Genomic_DNA"/>
</dbReference>
<name>A0A264VLV7_PRORE</name>
<organism evidence="2 3">
    <name type="scientific">Providencia rettgeri</name>
    <dbReference type="NCBI Taxonomy" id="587"/>
    <lineage>
        <taxon>Bacteria</taxon>
        <taxon>Pseudomonadati</taxon>
        <taxon>Pseudomonadota</taxon>
        <taxon>Gammaproteobacteria</taxon>
        <taxon>Enterobacterales</taxon>
        <taxon>Morganellaceae</taxon>
        <taxon>Providencia</taxon>
    </lineage>
</organism>
<proteinExistence type="predicted"/>
<accession>A0A264VLV7</accession>
<dbReference type="Proteomes" id="UP000216001">
    <property type="component" value="Unassembled WGS sequence"/>
</dbReference>
<dbReference type="Pfam" id="PF18757">
    <property type="entry name" value="Nmad5"/>
    <property type="match status" value="1"/>
</dbReference>
<dbReference type="AlphaFoldDB" id="A0A264VLV7"/>
<gene>
    <name evidence="2" type="ORF">CHI95_22755</name>
</gene>
<dbReference type="RefSeq" id="WP_094963051.1">
    <property type="nucleotide sequence ID" value="NZ_NOWC01000040.1"/>
</dbReference>
<feature type="domain" description="Nucleotide modification associated" evidence="1">
    <location>
        <begin position="2"/>
        <end position="198"/>
    </location>
</feature>
<sequence length="203" mass="22949">MTRLTNSLKEVITQNALEKSGVVQQQKELDLEYNKLALDVRIEALGGKEKADKAESLHQELVKKSDELNQLTDGCVYIYNDTDYKIYPSFGGMRKRLNYGINTSTKLLTPDESKCRFAADHPLSIKFLELEEKKSKLDKKYCEVKVNVSTALKSCTTVKRLLAIWPEAKELLPKDVEKASFQLPALKVEKLNEIIGLPTEKAA</sequence>
<protein>
    <recommendedName>
        <fullName evidence="1">Nucleotide modification associated domain-containing protein</fullName>
    </recommendedName>
</protein>
<comment type="caution">
    <text evidence="2">The sequence shown here is derived from an EMBL/GenBank/DDBJ whole genome shotgun (WGS) entry which is preliminary data.</text>
</comment>
<dbReference type="InterPro" id="IPR040835">
    <property type="entry name" value="Nmad5"/>
</dbReference>
<reference evidence="2 3" key="1">
    <citation type="submission" date="2017-07" db="EMBL/GenBank/DDBJ databases">
        <title>blaIMP-27 on transferable plasmids in Proteus mirabilis and Providencia rettgeri.</title>
        <authorList>
            <person name="Potter R."/>
        </authorList>
    </citation>
    <scope>NUCLEOTIDE SEQUENCE [LARGE SCALE GENOMIC DNA]</scope>
    <source>
        <strain evidence="2 3">PR1</strain>
    </source>
</reference>
<evidence type="ECO:0000313" key="2">
    <source>
        <dbReference type="EMBL" id="OZS72326.1"/>
    </source>
</evidence>
<evidence type="ECO:0000313" key="3">
    <source>
        <dbReference type="Proteomes" id="UP000216001"/>
    </source>
</evidence>
<evidence type="ECO:0000259" key="1">
    <source>
        <dbReference type="Pfam" id="PF18757"/>
    </source>
</evidence>